<evidence type="ECO:0000256" key="4">
    <source>
        <dbReference type="ARBA" id="ARBA00047445"/>
    </source>
</evidence>
<evidence type="ECO:0000259" key="6">
    <source>
        <dbReference type="Pfam" id="PF02749"/>
    </source>
</evidence>
<dbReference type="eggNOG" id="COG0157">
    <property type="taxonomic scope" value="Bacteria"/>
</dbReference>
<dbReference type="InterPro" id="IPR037128">
    <property type="entry name" value="Quinolinate_PRibosylTase_N_sf"/>
</dbReference>
<keyword evidence="8" id="KW-1185">Reference proteome</keyword>
<dbReference type="KEGG" id="toc:Toce_0374"/>
<dbReference type="GO" id="GO:0034213">
    <property type="term" value="P:quinolinate catabolic process"/>
    <property type="evidence" value="ECO:0007669"/>
    <property type="project" value="TreeGrafter"/>
</dbReference>
<evidence type="ECO:0000256" key="2">
    <source>
        <dbReference type="ARBA" id="ARBA00022676"/>
    </source>
</evidence>
<dbReference type="STRING" id="555079.Toce_0374"/>
<gene>
    <name evidence="7" type="ordered locus">Toce_0374</name>
</gene>
<reference evidence="7 8" key="1">
    <citation type="journal article" date="2010" name="Stand. Genomic Sci.">
        <title>Complete genome sequence of Thermosediminibacter oceani type strain (JW/IW-1228P).</title>
        <authorList>
            <person name="Pitluck S."/>
            <person name="Yasawong M."/>
            <person name="Munk C."/>
            <person name="Nolan M."/>
            <person name="Lapidus A."/>
            <person name="Lucas S."/>
            <person name="Glavina Del Rio T."/>
            <person name="Tice H."/>
            <person name="Cheng J.F."/>
            <person name="Bruce D."/>
            <person name="Detter C."/>
            <person name="Tapia R."/>
            <person name="Han C."/>
            <person name="Goodwin L."/>
            <person name="Liolios K."/>
            <person name="Ivanova N."/>
            <person name="Mavromatis K."/>
            <person name="Mikhailova N."/>
            <person name="Pati A."/>
            <person name="Chen A."/>
            <person name="Palaniappan K."/>
            <person name="Land M."/>
            <person name="Hauser L."/>
            <person name="Chang Y.J."/>
            <person name="Jeffries C.D."/>
            <person name="Rohde M."/>
            <person name="Spring S."/>
            <person name="Sikorski J."/>
            <person name="Goker M."/>
            <person name="Woyke T."/>
            <person name="Bristow J."/>
            <person name="Eisen J.A."/>
            <person name="Markowitz V."/>
            <person name="Hugenholtz P."/>
            <person name="Kyrpides N.C."/>
            <person name="Klenk H.P."/>
        </authorList>
    </citation>
    <scope>NUCLEOTIDE SEQUENCE [LARGE SCALE GENOMIC DNA]</scope>
    <source>
        <strain evidence="8">ATCC BAA-1034 / DSM 16646 / JW/IW-1228P</strain>
    </source>
</reference>
<dbReference type="InterPro" id="IPR022412">
    <property type="entry name" value="Quinolinate_PRibosylTrfase_N"/>
</dbReference>
<dbReference type="HOGENOM" id="CLU_1037177_0_0_9"/>
<dbReference type="InterPro" id="IPR013785">
    <property type="entry name" value="Aldolase_TIM"/>
</dbReference>
<dbReference type="Gene3D" id="3.90.1170.20">
    <property type="entry name" value="Quinolinate phosphoribosyl transferase, N-terminal domain"/>
    <property type="match status" value="1"/>
</dbReference>
<protein>
    <submittedName>
        <fullName evidence="7">Quinolinate phosphoribosyl transferase</fullName>
    </submittedName>
</protein>
<evidence type="ECO:0000256" key="1">
    <source>
        <dbReference type="ARBA" id="ARBA00009400"/>
    </source>
</evidence>
<dbReference type="InterPro" id="IPR002638">
    <property type="entry name" value="Quinolinate_PRibosylTrfase_C"/>
</dbReference>
<dbReference type="PANTHER" id="PTHR32179">
    <property type="entry name" value="NICOTINATE-NUCLEOTIDE PYROPHOSPHORYLASE [CARBOXYLATING]"/>
    <property type="match status" value="1"/>
</dbReference>
<feature type="domain" description="Quinolinate phosphoribosyl transferase C-terminal" evidence="5">
    <location>
        <begin position="88"/>
        <end position="261"/>
    </location>
</feature>
<dbReference type="InterPro" id="IPR036068">
    <property type="entry name" value="Nicotinate_pribotase-like_C"/>
</dbReference>
<accession>D9S0Z1</accession>
<dbReference type="AlphaFoldDB" id="D9S0Z1"/>
<dbReference type="EMBL" id="CP002131">
    <property type="protein sequence ID" value="ADL07155.1"/>
    <property type="molecule type" value="Genomic_DNA"/>
</dbReference>
<name>D9S0Z1_THEOJ</name>
<dbReference type="SUPFAM" id="SSF54675">
    <property type="entry name" value="Nicotinate/Quinolinate PRTase N-terminal domain-like"/>
    <property type="match status" value="1"/>
</dbReference>
<dbReference type="GO" id="GO:0009435">
    <property type="term" value="P:NAD+ biosynthetic process"/>
    <property type="evidence" value="ECO:0007669"/>
    <property type="project" value="InterPro"/>
</dbReference>
<feature type="domain" description="Quinolinate phosphoribosyl transferase N-terminal" evidence="6">
    <location>
        <begin position="14"/>
        <end position="86"/>
    </location>
</feature>
<sequence>MDIRDFLFAPLTGRTFMLEITARQRGVLAGTDRLQKIAQELGLKLEDLSPDGTKMAEGSCICRARGDAWQVARAEEQLLGVIGKASGVATAAAEMVYQARSRARVVCGAWKKVPPEVRHDLRQAIATGGAGIRIVDEPFVYLDKNYVRMFGGVGPAVRRARELEGRVVVVQLRGEEASLAEEAVEAAAEGAHILMVDTGRLQDLVLVRDVASKKGFREKIRLAFSGGVVKDELDEIIAAGADIVDVGRAIIDAPLLDFTLDVKKLE</sequence>
<dbReference type="GO" id="GO:0004514">
    <property type="term" value="F:nicotinate-nucleotide diphosphorylase (carboxylating) activity"/>
    <property type="evidence" value="ECO:0007669"/>
    <property type="project" value="UniProtKB-EC"/>
</dbReference>
<dbReference type="Gene3D" id="3.20.20.70">
    <property type="entry name" value="Aldolase class I"/>
    <property type="match status" value="1"/>
</dbReference>
<evidence type="ECO:0000256" key="3">
    <source>
        <dbReference type="ARBA" id="ARBA00022679"/>
    </source>
</evidence>
<keyword evidence="3 7" id="KW-0808">Transferase</keyword>
<keyword evidence="2" id="KW-0328">Glycosyltransferase</keyword>
<evidence type="ECO:0000313" key="8">
    <source>
        <dbReference type="Proteomes" id="UP000000272"/>
    </source>
</evidence>
<dbReference type="InterPro" id="IPR027277">
    <property type="entry name" value="NadC/ModD"/>
</dbReference>
<dbReference type="GO" id="GO:0005737">
    <property type="term" value="C:cytoplasm"/>
    <property type="evidence" value="ECO:0007669"/>
    <property type="project" value="TreeGrafter"/>
</dbReference>
<dbReference type="SUPFAM" id="SSF51690">
    <property type="entry name" value="Nicotinate/Quinolinate PRTase C-terminal domain-like"/>
    <property type="match status" value="1"/>
</dbReference>
<evidence type="ECO:0000259" key="5">
    <source>
        <dbReference type="Pfam" id="PF01729"/>
    </source>
</evidence>
<dbReference type="Pfam" id="PF01729">
    <property type="entry name" value="QRPTase_C"/>
    <property type="match status" value="1"/>
</dbReference>
<evidence type="ECO:0000313" key="7">
    <source>
        <dbReference type="EMBL" id="ADL07155.1"/>
    </source>
</evidence>
<dbReference type="RefSeq" id="WP_013275205.1">
    <property type="nucleotide sequence ID" value="NC_014377.1"/>
</dbReference>
<dbReference type="PANTHER" id="PTHR32179:SF3">
    <property type="entry name" value="NICOTINATE-NUCLEOTIDE PYROPHOSPHORYLASE [CARBOXYLATING]"/>
    <property type="match status" value="1"/>
</dbReference>
<comment type="catalytic activity">
    <reaction evidence="4">
        <text>nicotinate beta-D-ribonucleotide + CO2 + diphosphate = quinolinate + 5-phospho-alpha-D-ribose 1-diphosphate + 2 H(+)</text>
        <dbReference type="Rhea" id="RHEA:12733"/>
        <dbReference type="ChEBI" id="CHEBI:15378"/>
        <dbReference type="ChEBI" id="CHEBI:16526"/>
        <dbReference type="ChEBI" id="CHEBI:29959"/>
        <dbReference type="ChEBI" id="CHEBI:33019"/>
        <dbReference type="ChEBI" id="CHEBI:57502"/>
        <dbReference type="ChEBI" id="CHEBI:58017"/>
        <dbReference type="EC" id="2.4.2.19"/>
    </reaction>
</comment>
<dbReference type="Proteomes" id="UP000000272">
    <property type="component" value="Chromosome"/>
</dbReference>
<comment type="similarity">
    <text evidence="1">Belongs to the NadC/ModD family.</text>
</comment>
<organism evidence="7 8">
    <name type="scientific">Thermosediminibacter oceani (strain ATCC BAA-1034 / DSM 16646 / JW/IW-1228P)</name>
    <dbReference type="NCBI Taxonomy" id="555079"/>
    <lineage>
        <taxon>Bacteria</taxon>
        <taxon>Bacillati</taxon>
        <taxon>Bacillota</taxon>
        <taxon>Clostridia</taxon>
        <taxon>Thermosediminibacterales</taxon>
        <taxon>Thermosediminibacteraceae</taxon>
        <taxon>Thermosediminibacter</taxon>
    </lineage>
</organism>
<proteinExistence type="inferred from homology"/>
<dbReference type="Pfam" id="PF02749">
    <property type="entry name" value="QRPTase_N"/>
    <property type="match status" value="1"/>
</dbReference>